<dbReference type="PROSITE" id="PS00941">
    <property type="entry name" value="CARBOXYLESTERASE_B_2"/>
    <property type="match status" value="1"/>
</dbReference>
<protein>
    <recommendedName>
        <fullName evidence="3">Carboxylic ester hydrolase</fullName>
        <ecNumber evidence="3">3.1.1.-</ecNumber>
    </recommendedName>
</protein>
<keyword evidence="2 3" id="KW-0378">Hydrolase</keyword>
<evidence type="ECO:0000256" key="2">
    <source>
        <dbReference type="ARBA" id="ARBA00022801"/>
    </source>
</evidence>
<dbReference type="ESTHER" id="9sphn-a0a0m4m6c4">
    <property type="family name" value="Carb_B_Bacteria"/>
</dbReference>
<feature type="domain" description="Carboxylesterase type B" evidence="4">
    <location>
        <begin position="56"/>
        <end position="547"/>
    </location>
</feature>
<dbReference type="PANTHER" id="PTHR11559">
    <property type="entry name" value="CARBOXYLESTERASE"/>
    <property type="match status" value="1"/>
</dbReference>
<dbReference type="PROSITE" id="PS00122">
    <property type="entry name" value="CARBOXYLESTERASE_B_1"/>
    <property type="match status" value="1"/>
</dbReference>
<evidence type="ECO:0000256" key="3">
    <source>
        <dbReference type="RuleBase" id="RU361235"/>
    </source>
</evidence>
<dbReference type="SUPFAM" id="SSF53474">
    <property type="entry name" value="alpha/beta-Hydrolases"/>
    <property type="match status" value="1"/>
</dbReference>
<gene>
    <name evidence="5" type="ORF">AMC99_00474</name>
</gene>
<evidence type="ECO:0000313" key="6">
    <source>
        <dbReference type="Proteomes" id="UP000057938"/>
    </source>
</evidence>
<dbReference type="Proteomes" id="UP000057938">
    <property type="component" value="Chromosome"/>
</dbReference>
<dbReference type="EMBL" id="CP012669">
    <property type="protein sequence ID" value="ALE15785.1"/>
    <property type="molecule type" value="Genomic_DNA"/>
</dbReference>
<dbReference type="AlphaFoldDB" id="A0A0M4M6C4"/>
<dbReference type="PATRIC" id="fig|361183.4.peg.468"/>
<reference evidence="5 6" key="1">
    <citation type="submission" date="2015-09" db="EMBL/GenBank/DDBJ databases">
        <title>Complete genome sequence of a benzo[a]pyrene-degrading bacterium Altererythrobacter epoxidivorans CGMCC 1.7731T.</title>
        <authorList>
            <person name="Li Z."/>
            <person name="Cheng H."/>
            <person name="Huo Y."/>
            <person name="Xu X."/>
        </authorList>
    </citation>
    <scope>NUCLEOTIDE SEQUENCE [LARGE SCALE GENOMIC DNA]</scope>
    <source>
        <strain evidence="5 6">CGMCC 1.7731</strain>
    </source>
</reference>
<dbReference type="Pfam" id="PF00135">
    <property type="entry name" value="COesterase"/>
    <property type="match status" value="1"/>
</dbReference>
<evidence type="ECO:0000313" key="5">
    <source>
        <dbReference type="EMBL" id="ALE15785.1"/>
    </source>
</evidence>
<comment type="similarity">
    <text evidence="1 3">Belongs to the type-B carboxylesterase/lipase family.</text>
</comment>
<proteinExistence type="inferred from homology"/>
<sequence length="560" mass="59396">MLLRLVSKAASLFLKSFLHDRTPIGEKVMKNSRKLCVGLAAIATTLAGGAFAQVVTPIVETKSGKVQGLEEGGVDAFLGIRYAAPPTGELRFQPPQTPEAWSGIGDATGMGAPCMQLYTPSGPNETDLTRQMQGIFPTATEAKIDNEDCLFLNVWTPDASSGKRPVMVWFHGGGYAYGSGGWPAYNGRNLAEKGDVVVVTVNHRLNAFGYLNLADKFGDDFAASGNVGNLDLVRSLEWVRDNIAAFGGDPGNVTIMGESGGGSKVSHLMAMPSAKGLFHKAVVQSGPGVTSGKPDEAASFAEDILEAAGVSTVDELRTLPAEELLIAVRKATPPNSGFGRGPSLGPIADGTILPRDPFVPAAPEQSRGIPLMIGYNKDEMTLFVASQPWFGRIDEAQLAGMSAMMGPDAVAAVAAYRKMHPDYSPSHIAANAMGARFVQGTYLLADQQSRTATAPVYVYRLTWETPVGGGVLKSPHTLDIPLMFDNAVESAALVGTGDDPAKMAEMMSDAWISFAKTGTPSSDLLPEWKPYSAKSRMVMELDLEPRVVDDPEASIRTIGK</sequence>
<dbReference type="InterPro" id="IPR019826">
    <property type="entry name" value="Carboxylesterase_B_AS"/>
</dbReference>
<dbReference type="STRING" id="361183.AMC99_00474"/>
<evidence type="ECO:0000259" key="4">
    <source>
        <dbReference type="Pfam" id="PF00135"/>
    </source>
</evidence>
<dbReference type="InterPro" id="IPR019819">
    <property type="entry name" value="Carboxylesterase_B_CS"/>
</dbReference>
<name>A0A0M4M6C4_9SPHN</name>
<dbReference type="InterPro" id="IPR029058">
    <property type="entry name" value="AB_hydrolase_fold"/>
</dbReference>
<dbReference type="KEGG" id="aep:AMC99_00474"/>
<organism evidence="5 6">
    <name type="scientific">Altererythrobacter epoxidivorans</name>
    <dbReference type="NCBI Taxonomy" id="361183"/>
    <lineage>
        <taxon>Bacteria</taxon>
        <taxon>Pseudomonadati</taxon>
        <taxon>Pseudomonadota</taxon>
        <taxon>Alphaproteobacteria</taxon>
        <taxon>Sphingomonadales</taxon>
        <taxon>Erythrobacteraceae</taxon>
        <taxon>Altererythrobacter</taxon>
    </lineage>
</organism>
<keyword evidence="6" id="KW-1185">Reference proteome</keyword>
<dbReference type="Gene3D" id="3.40.50.1820">
    <property type="entry name" value="alpha/beta hydrolase"/>
    <property type="match status" value="1"/>
</dbReference>
<evidence type="ECO:0000256" key="1">
    <source>
        <dbReference type="ARBA" id="ARBA00005964"/>
    </source>
</evidence>
<dbReference type="InterPro" id="IPR002018">
    <property type="entry name" value="CarbesteraseB"/>
</dbReference>
<dbReference type="GO" id="GO:0016787">
    <property type="term" value="F:hydrolase activity"/>
    <property type="evidence" value="ECO:0007669"/>
    <property type="project" value="UniProtKB-KW"/>
</dbReference>
<dbReference type="EC" id="3.1.1.-" evidence="3"/>
<accession>A0A0M4M6C4</accession>
<dbReference type="InterPro" id="IPR050309">
    <property type="entry name" value="Type-B_Carboxylest/Lipase"/>
</dbReference>